<evidence type="ECO:0000313" key="2">
    <source>
        <dbReference type="EMBL" id="BAP56524.1"/>
    </source>
</evidence>
<feature type="region of interest" description="Disordered" evidence="1">
    <location>
        <begin position="1"/>
        <end position="21"/>
    </location>
</feature>
<evidence type="ECO:0000256" key="1">
    <source>
        <dbReference type="SAM" id="MobiDB-lite"/>
    </source>
</evidence>
<organism evidence="2 3">
    <name type="scientific">Thioploca ingrica</name>
    <dbReference type="NCBI Taxonomy" id="40754"/>
    <lineage>
        <taxon>Bacteria</taxon>
        <taxon>Pseudomonadati</taxon>
        <taxon>Pseudomonadota</taxon>
        <taxon>Gammaproteobacteria</taxon>
        <taxon>Thiotrichales</taxon>
        <taxon>Thiotrichaceae</taxon>
        <taxon>Thioploca</taxon>
    </lineage>
</organism>
<dbReference type="Proteomes" id="UP000031623">
    <property type="component" value="Chromosome"/>
</dbReference>
<name>A0A090AH28_9GAMM</name>
<evidence type="ECO:0000313" key="3">
    <source>
        <dbReference type="Proteomes" id="UP000031623"/>
    </source>
</evidence>
<dbReference type="STRING" id="40754.THII_2227"/>
<accession>A0A090AH28</accession>
<dbReference type="AlphaFoldDB" id="A0A090AH28"/>
<gene>
    <name evidence="2" type="ORF">THII_2227</name>
</gene>
<reference evidence="2 3" key="1">
    <citation type="journal article" date="2014" name="ISME J.">
        <title>Ecophysiology of Thioploca ingrica as revealed by the complete genome sequence supplemented with proteomic evidence.</title>
        <authorList>
            <person name="Kojima H."/>
            <person name="Ogura Y."/>
            <person name="Yamamoto N."/>
            <person name="Togashi T."/>
            <person name="Mori H."/>
            <person name="Watanabe T."/>
            <person name="Nemoto F."/>
            <person name="Kurokawa K."/>
            <person name="Hayashi T."/>
            <person name="Fukui M."/>
        </authorList>
    </citation>
    <scope>NUCLEOTIDE SEQUENCE [LARGE SCALE GENOMIC DNA]</scope>
</reference>
<dbReference type="EMBL" id="AP014633">
    <property type="protein sequence ID" value="BAP56524.1"/>
    <property type="molecule type" value="Genomic_DNA"/>
</dbReference>
<dbReference type="KEGG" id="tig:THII_2227"/>
<sequence>MKSSTQVKRTRNRLPTIWKNGGRGKMRTIQVPLGIKEEAYQIALVLNHESDTDMRLERIRQILKG</sequence>
<protein>
    <submittedName>
        <fullName evidence="2">Uncharacterized protein</fullName>
    </submittedName>
</protein>
<dbReference type="HOGENOM" id="CLU_2848457_0_0_6"/>
<proteinExistence type="predicted"/>
<keyword evidence="3" id="KW-1185">Reference proteome</keyword>